<reference evidence="1 3" key="2">
    <citation type="journal article" date="2018" name="Plant J.">
        <title>The Physcomitrella patens chromosome-scale assembly reveals moss genome structure and evolution.</title>
        <authorList>
            <person name="Lang D."/>
            <person name="Ullrich K.K."/>
            <person name="Murat F."/>
            <person name="Fuchs J."/>
            <person name="Jenkins J."/>
            <person name="Haas F.B."/>
            <person name="Piednoel M."/>
            <person name="Gundlach H."/>
            <person name="Van Bel M."/>
            <person name="Meyberg R."/>
            <person name="Vives C."/>
            <person name="Morata J."/>
            <person name="Symeonidi A."/>
            <person name="Hiss M."/>
            <person name="Muchero W."/>
            <person name="Kamisugi Y."/>
            <person name="Saleh O."/>
            <person name="Blanc G."/>
            <person name="Decker E.L."/>
            <person name="van Gessel N."/>
            <person name="Grimwood J."/>
            <person name="Hayes R.D."/>
            <person name="Graham S.W."/>
            <person name="Gunter L.E."/>
            <person name="McDaniel S.F."/>
            <person name="Hoernstein S.N.W."/>
            <person name="Larsson A."/>
            <person name="Li F.W."/>
            <person name="Perroud P.F."/>
            <person name="Phillips J."/>
            <person name="Ranjan P."/>
            <person name="Rokshar D.S."/>
            <person name="Rothfels C.J."/>
            <person name="Schneider L."/>
            <person name="Shu S."/>
            <person name="Stevenson D.W."/>
            <person name="Thummler F."/>
            <person name="Tillich M."/>
            <person name="Villarreal Aguilar J.C."/>
            <person name="Widiez T."/>
            <person name="Wong G.K."/>
            <person name="Wymore A."/>
            <person name="Zhang Y."/>
            <person name="Zimmer A.D."/>
            <person name="Quatrano R.S."/>
            <person name="Mayer K.F.X."/>
            <person name="Goodstein D."/>
            <person name="Casacuberta J.M."/>
            <person name="Vandepoele K."/>
            <person name="Reski R."/>
            <person name="Cuming A.C."/>
            <person name="Tuskan G.A."/>
            <person name="Maumus F."/>
            <person name="Salse J."/>
            <person name="Schmutz J."/>
            <person name="Rensing S.A."/>
        </authorList>
    </citation>
    <scope>NUCLEOTIDE SEQUENCE [LARGE SCALE GENOMIC DNA]</scope>
    <source>
        <strain evidence="2 3">cv. Gransden 2004</strain>
    </source>
</reference>
<sequence length="137" mass="14887">MGCLPSLGYDLSGVWLSRGSRRVAFHQCHGILASGTAIGKGMMEGGGSRHQPTTARAFPPLVSFTKALHSVALRRIMVPLMDHPLVAAPPGIFTASGWLDSSSDWIFIARDVTGGPIIQLFRFSIYSRCITLWITYP</sequence>
<dbReference type="EnsemblPlants" id="Pp3c6_5000V3.1">
    <property type="protein sequence ID" value="Pp3c6_5000V3.1"/>
    <property type="gene ID" value="Pp3c6_5000"/>
</dbReference>
<dbReference type="InParanoid" id="A0A2K1KEE1"/>
<organism evidence="1">
    <name type="scientific">Physcomitrium patens</name>
    <name type="common">Spreading-leaved earth moss</name>
    <name type="synonym">Physcomitrella patens</name>
    <dbReference type="NCBI Taxonomy" id="3218"/>
    <lineage>
        <taxon>Eukaryota</taxon>
        <taxon>Viridiplantae</taxon>
        <taxon>Streptophyta</taxon>
        <taxon>Embryophyta</taxon>
        <taxon>Bryophyta</taxon>
        <taxon>Bryophytina</taxon>
        <taxon>Bryopsida</taxon>
        <taxon>Funariidae</taxon>
        <taxon>Funariales</taxon>
        <taxon>Funariaceae</taxon>
        <taxon>Physcomitrium</taxon>
    </lineage>
</organism>
<name>A0A2K1KEE1_PHYPA</name>
<evidence type="ECO:0000313" key="3">
    <source>
        <dbReference type="Proteomes" id="UP000006727"/>
    </source>
</evidence>
<reference evidence="2" key="3">
    <citation type="submission" date="2020-12" db="UniProtKB">
        <authorList>
            <consortium name="EnsemblPlants"/>
        </authorList>
    </citation>
    <scope>IDENTIFICATION</scope>
</reference>
<dbReference type="EMBL" id="ABEU02000006">
    <property type="protein sequence ID" value="PNR52140.1"/>
    <property type="molecule type" value="Genomic_DNA"/>
</dbReference>
<dbReference type="Proteomes" id="UP000006727">
    <property type="component" value="Chromosome 6"/>
</dbReference>
<accession>A0A2K1KEE1</accession>
<dbReference type="AlphaFoldDB" id="A0A2K1KEE1"/>
<dbReference type="Gramene" id="Pp3c6_5000V3.1">
    <property type="protein sequence ID" value="Pp3c6_5000V3.1"/>
    <property type="gene ID" value="Pp3c6_5000"/>
</dbReference>
<protein>
    <submittedName>
        <fullName evidence="1 2">Uncharacterized protein</fullName>
    </submittedName>
</protein>
<keyword evidence="3" id="KW-1185">Reference proteome</keyword>
<evidence type="ECO:0000313" key="2">
    <source>
        <dbReference type="EnsemblPlants" id="Pp3c6_5000V3.1"/>
    </source>
</evidence>
<reference evidence="1 3" key="1">
    <citation type="journal article" date="2008" name="Science">
        <title>The Physcomitrella genome reveals evolutionary insights into the conquest of land by plants.</title>
        <authorList>
            <person name="Rensing S."/>
            <person name="Lang D."/>
            <person name="Zimmer A."/>
            <person name="Terry A."/>
            <person name="Salamov A."/>
            <person name="Shapiro H."/>
            <person name="Nishiyama T."/>
            <person name="Perroud P.-F."/>
            <person name="Lindquist E."/>
            <person name="Kamisugi Y."/>
            <person name="Tanahashi T."/>
            <person name="Sakakibara K."/>
            <person name="Fujita T."/>
            <person name="Oishi K."/>
            <person name="Shin-I T."/>
            <person name="Kuroki Y."/>
            <person name="Toyoda A."/>
            <person name="Suzuki Y."/>
            <person name="Hashimoto A."/>
            <person name="Yamaguchi K."/>
            <person name="Sugano A."/>
            <person name="Kohara Y."/>
            <person name="Fujiyama A."/>
            <person name="Anterola A."/>
            <person name="Aoki S."/>
            <person name="Ashton N."/>
            <person name="Barbazuk W.B."/>
            <person name="Barker E."/>
            <person name="Bennetzen J."/>
            <person name="Bezanilla M."/>
            <person name="Blankenship R."/>
            <person name="Cho S.H."/>
            <person name="Dutcher S."/>
            <person name="Estelle M."/>
            <person name="Fawcett J.A."/>
            <person name="Gundlach H."/>
            <person name="Hanada K."/>
            <person name="Heyl A."/>
            <person name="Hicks K.A."/>
            <person name="Hugh J."/>
            <person name="Lohr M."/>
            <person name="Mayer K."/>
            <person name="Melkozernov A."/>
            <person name="Murata T."/>
            <person name="Nelson D."/>
            <person name="Pils B."/>
            <person name="Prigge M."/>
            <person name="Reiss B."/>
            <person name="Renner T."/>
            <person name="Rombauts S."/>
            <person name="Rushton P."/>
            <person name="Sanderfoot A."/>
            <person name="Schween G."/>
            <person name="Shiu S.-H."/>
            <person name="Stueber K."/>
            <person name="Theodoulou F.L."/>
            <person name="Tu H."/>
            <person name="Van de Peer Y."/>
            <person name="Verrier P.J."/>
            <person name="Waters E."/>
            <person name="Wood A."/>
            <person name="Yang L."/>
            <person name="Cove D."/>
            <person name="Cuming A."/>
            <person name="Hasebe M."/>
            <person name="Lucas S."/>
            <person name="Mishler D.B."/>
            <person name="Reski R."/>
            <person name="Grigoriev I."/>
            <person name="Quatrano R.S."/>
            <person name="Boore J.L."/>
        </authorList>
    </citation>
    <scope>NUCLEOTIDE SEQUENCE [LARGE SCALE GENOMIC DNA]</scope>
    <source>
        <strain evidence="2 3">cv. Gransden 2004</strain>
    </source>
</reference>
<evidence type="ECO:0000313" key="1">
    <source>
        <dbReference type="EMBL" id="PNR52140.1"/>
    </source>
</evidence>
<proteinExistence type="predicted"/>
<gene>
    <name evidence="1" type="ORF">PHYPA_008514</name>
</gene>